<evidence type="ECO:0000313" key="3">
    <source>
        <dbReference type="Proteomes" id="UP000311605"/>
    </source>
</evidence>
<name>A0A5C4XS09_9HYPH</name>
<dbReference type="InterPro" id="IPR025309">
    <property type="entry name" value="KTSC_dom"/>
</dbReference>
<dbReference type="OrthoDB" id="8290558at2"/>
<organism evidence="2 3">
    <name type="scientific">Aliirhizobium smilacinae</name>
    <dbReference type="NCBI Taxonomy" id="1395944"/>
    <lineage>
        <taxon>Bacteria</taxon>
        <taxon>Pseudomonadati</taxon>
        <taxon>Pseudomonadota</taxon>
        <taxon>Alphaproteobacteria</taxon>
        <taxon>Hyphomicrobiales</taxon>
        <taxon>Rhizobiaceae</taxon>
        <taxon>Aliirhizobium</taxon>
    </lineage>
</organism>
<evidence type="ECO:0000259" key="1">
    <source>
        <dbReference type="Pfam" id="PF13619"/>
    </source>
</evidence>
<evidence type="ECO:0000313" key="2">
    <source>
        <dbReference type="EMBL" id="TNM65340.1"/>
    </source>
</evidence>
<dbReference type="EMBL" id="VDMN01000001">
    <property type="protein sequence ID" value="TNM65340.1"/>
    <property type="molecule type" value="Genomic_DNA"/>
</dbReference>
<proteinExistence type="predicted"/>
<keyword evidence="3" id="KW-1185">Reference proteome</keyword>
<protein>
    <submittedName>
        <fullName evidence="2">KTSC domain-containing protein</fullName>
    </submittedName>
</protein>
<reference evidence="2 3" key="1">
    <citation type="submission" date="2019-06" db="EMBL/GenBank/DDBJ databases">
        <title>The draft genome of Rhizobium smilacinae PTYR-5.</title>
        <authorList>
            <person name="Liu L."/>
            <person name="Li L."/>
            <person name="Zhang X."/>
        </authorList>
    </citation>
    <scope>NUCLEOTIDE SEQUENCE [LARGE SCALE GENOMIC DNA]</scope>
    <source>
        <strain evidence="2 3">PTYR-5</strain>
    </source>
</reference>
<dbReference type="Pfam" id="PF13619">
    <property type="entry name" value="KTSC"/>
    <property type="match status" value="1"/>
</dbReference>
<dbReference type="Proteomes" id="UP000311605">
    <property type="component" value="Unassembled WGS sequence"/>
</dbReference>
<feature type="domain" description="KTSC" evidence="1">
    <location>
        <begin position="8"/>
        <end position="64"/>
    </location>
</feature>
<dbReference type="AlphaFoldDB" id="A0A5C4XS09"/>
<accession>A0A5C4XS09</accession>
<comment type="caution">
    <text evidence="2">The sequence shown here is derived from an EMBL/GenBank/DDBJ whole genome shotgun (WGS) entry which is preliminary data.</text>
</comment>
<gene>
    <name evidence="2" type="ORF">FHP24_03430</name>
</gene>
<sequence>MQNLPVTSKMIECVYFSQEDGQLYIQFHNGESRRFTGVPEAEAVALTTAQSPGTHYLERIRTQFRRLAA</sequence>